<dbReference type="GO" id="GO:0046983">
    <property type="term" value="F:protein dimerization activity"/>
    <property type="evidence" value="ECO:0007669"/>
    <property type="project" value="InterPro"/>
</dbReference>
<evidence type="ECO:0000313" key="10">
    <source>
        <dbReference type="Proteomes" id="UP000663828"/>
    </source>
</evidence>
<evidence type="ECO:0000256" key="6">
    <source>
        <dbReference type="SAM" id="MobiDB-lite"/>
    </source>
</evidence>
<keyword evidence="10" id="KW-1185">Reference proteome</keyword>
<dbReference type="Pfam" id="PF05699">
    <property type="entry name" value="Dimer_Tnp_hAT"/>
    <property type="match status" value="1"/>
</dbReference>
<keyword evidence="4" id="KW-0862">Zinc</keyword>
<dbReference type="Proteomes" id="UP000663852">
    <property type="component" value="Unassembled WGS sequence"/>
</dbReference>
<dbReference type="GO" id="GO:0008270">
    <property type="term" value="F:zinc ion binding"/>
    <property type="evidence" value="ECO:0007669"/>
    <property type="project" value="UniProtKB-KW"/>
</dbReference>
<dbReference type="PANTHER" id="PTHR46481">
    <property type="entry name" value="ZINC FINGER BED DOMAIN-CONTAINING PROTEIN 4"/>
    <property type="match status" value="1"/>
</dbReference>
<protein>
    <recommendedName>
        <fullName evidence="7">HAT C-terminal dimerisation domain-containing protein</fullName>
    </recommendedName>
</protein>
<name>A0A814XYR2_ADIRI</name>
<keyword evidence="3" id="KW-0863">Zinc-finger</keyword>
<dbReference type="InterPro" id="IPR012337">
    <property type="entry name" value="RNaseH-like_sf"/>
</dbReference>
<dbReference type="GO" id="GO:0005634">
    <property type="term" value="C:nucleus"/>
    <property type="evidence" value="ECO:0007669"/>
    <property type="project" value="UniProtKB-SubCell"/>
</dbReference>
<comment type="caution">
    <text evidence="8">The sequence shown here is derived from an EMBL/GenBank/DDBJ whole genome shotgun (WGS) entry which is preliminary data.</text>
</comment>
<evidence type="ECO:0000256" key="4">
    <source>
        <dbReference type="ARBA" id="ARBA00022833"/>
    </source>
</evidence>
<organism evidence="8 10">
    <name type="scientific">Adineta ricciae</name>
    <name type="common">Rotifer</name>
    <dbReference type="NCBI Taxonomy" id="249248"/>
    <lineage>
        <taxon>Eukaryota</taxon>
        <taxon>Metazoa</taxon>
        <taxon>Spiralia</taxon>
        <taxon>Gnathifera</taxon>
        <taxon>Rotifera</taxon>
        <taxon>Eurotatoria</taxon>
        <taxon>Bdelloidea</taxon>
        <taxon>Adinetida</taxon>
        <taxon>Adinetidae</taxon>
        <taxon>Adineta</taxon>
    </lineage>
</organism>
<dbReference type="PANTHER" id="PTHR46481:SF10">
    <property type="entry name" value="ZINC FINGER BED DOMAIN-CONTAINING PROTEIN 39"/>
    <property type="match status" value="1"/>
</dbReference>
<proteinExistence type="predicted"/>
<accession>A0A814XYR2</accession>
<dbReference type="EMBL" id="CAJNOR010001934">
    <property type="protein sequence ID" value="CAF1222250.1"/>
    <property type="molecule type" value="Genomic_DNA"/>
</dbReference>
<sequence>MNLQSSSVDTPSSSDEVEIQEQESTMNATTISQCLLSNSKLRKTARDQFFDDLQREEHKNRWSAKCLLCKSNKRVMDKIGVTSNFTRHVRQYHQEEYEEWAHQSERTRSVSQGNKITNYCSRKTGSPDRASYGPNHSRQVELSMAIVNDLIISLGLPLSIVERTTFINFMKKVDPKFTIESRRTITRKTIPSLYDKMNDHLMKFCSTATFLSLALDVWTDRRMRSFFAITGMNIFEKLAPTLDFRFIAHTIINSSFKTYVLCFVPLWGSHSGSLLLEKYEEIINKFGIKNKVVRLVTDNAANNIKAFENIIIPGFEKYFVEDNDDYEEEDGNDSDAGNDGTVSDEYDYPCDKLLTTHMSTTADFTSEDLIQESINRLMEYSEVFRIPCFAHTIQLVVRDGLKEANAIVGALEKVSAIAKLAHTSTKFGEKLELMKKSIPRAVITRWNSQFMTVDRVLNIPSIELNDVLIQLKYKHLCLNTRDLTMLREFVDLLSLFAQVTTETQSQNCPSISFVAPSVLAIYFDLINEKNSLQYTTPLCDALLSSLMSRLGGLLEEMEINPADLNINFRKNDKFYNVYKDPVFLFSPFLDGKFKIRWITQSLLGDSTKERLCEKIKKLIFDHCLLMVHNTESLVTNDTQPKDKQQEVVDTSSSSPAVKKRKNLFENIEHDLKNAKKPKPVDSYNYIEQEISRYIDDHNNDSMILINPTTSIFYKTLAKLANKYLCIPATSAAVERTFSQSGFLLRPHRARMSRKTLEQLTLLKCNFDML</sequence>
<gene>
    <name evidence="9" type="ORF">EDS130_LOCUS34196</name>
    <name evidence="8" type="ORF">XAT740_LOCUS24772</name>
</gene>
<evidence type="ECO:0000256" key="1">
    <source>
        <dbReference type="ARBA" id="ARBA00004123"/>
    </source>
</evidence>
<reference evidence="8" key="1">
    <citation type="submission" date="2021-02" db="EMBL/GenBank/DDBJ databases">
        <authorList>
            <person name="Nowell W R."/>
        </authorList>
    </citation>
    <scope>NUCLEOTIDE SEQUENCE</scope>
</reference>
<evidence type="ECO:0000256" key="3">
    <source>
        <dbReference type="ARBA" id="ARBA00022771"/>
    </source>
</evidence>
<feature type="region of interest" description="Disordered" evidence="6">
    <location>
        <begin position="1"/>
        <end position="25"/>
    </location>
</feature>
<feature type="compositionally biased region" description="Low complexity" evidence="6">
    <location>
        <begin position="1"/>
        <end position="14"/>
    </location>
</feature>
<dbReference type="Proteomes" id="UP000663828">
    <property type="component" value="Unassembled WGS sequence"/>
</dbReference>
<keyword evidence="2" id="KW-0479">Metal-binding</keyword>
<dbReference type="EMBL" id="CAJNOJ010000283">
    <property type="protein sequence ID" value="CAF1367715.1"/>
    <property type="molecule type" value="Genomic_DNA"/>
</dbReference>
<evidence type="ECO:0000313" key="8">
    <source>
        <dbReference type="EMBL" id="CAF1222250.1"/>
    </source>
</evidence>
<evidence type="ECO:0000313" key="9">
    <source>
        <dbReference type="EMBL" id="CAF1367715.1"/>
    </source>
</evidence>
<keyword evidence="5" id="KW-0539">Nucleus</keyword>
<feature type="domain" description="HAT C-terminal dimerisation" evidence="7">
    <location>
        <begin position="711"/>
        <end position="763"/>
    </location>
</feature>
<comment type="subcellular location">
    <subcellularLocation>
        <location evidence="1">Nucleus</location>
    </subcellularLocation>
</comment>
<dbReference type="AlphaFoldDB" id="A0A814XYR2"/>
<dbReference type="InterPro" id="IPR052035">
    <property type="entry name" value="ZnF_BED_domain_contain"/>
</dbReference>
<evidence type="ECO:0000259" key="7">
    <source>
        <dbReference type="Pfam" id="PF05699"/>
    </source>
</evidence>
<dbReference type="OrthoDB" id="1607513at2759"/>
<evidence type="ECO:0000256" key="5">
    <source>
        <dbReference type="ARBA" id="ARBA00023242"/>
    </source>
</evidence>
<feature type="region of interest" description="Disordered" evidence="6">
    <location>
        <begin position="636"/>
        <end position="657"/>
    </location>
</feature>
<dbReference type="InterPro" id="IPR008906">
    <property type="entry name" value="HATC_C_dom"/>
</dbReference>
<evidence type="ECO:0000256" key="2">
    <source>
        <dbReference type="ARBA" id="ARBA00022723"/>
    </source>
</evidence>
<dbReference type="SUPFAM" id="SSF53098">
    <property type="entry name" value="Ribonuclease H-like"/>
    <property type="match status" value="1"/>
</dbReference>